<dbReference type="InterPro" id="IPR051110">
    <property type="entry name" value="Ly-6/neurotoxin-like_GPI-ap"/>
</dbReference>
<dbReference type="RefSeq" id="XP_060537687.1">
    <property type="nucleotide sequence ID" value="XM_060681704.1"/>
</dbReference>
<feature type="signal peptide" evidence="5">
    <location>
        <begin position="1"/>
        <end position="21"/>
    </location>
</feature>
<keyword evidence="2" id="KW-0964">Secreted</keyword>
<dbReference type="GeneID" id="132709048"/>
<proteinExistence type="predicted"/>
<dbReference type="Proteomes" id="UP001652622">
    <property type="component" value="Unplaced"/>
</dbReference>
<dbReference type="SUPFAM" id="SSF57302">
    <property type="entry name" value="Snake toxin-like"/>
    <property type="match status" value="1"/>
</dbReference>
<sequence>MKTHLPVVLLTIVVHIKKVPSLECYTCNQTSYSGCTRIKNCSQHEVFCTRYTATSLSGFLLQKGCAVKCPISKTTWPSLYTLTCCQEDRCNHVRAVRCSKSLLAVTLVFGALVDLEL</sequence>
<accession>A0ABM3YNL3</accession>
<keyword evidence="3 5" id="KW-0732">Signal</keyword>
<evidence type="ECO:0000313" key="8">
    <source>
        <dbReference type="RefSeq" id="XP_060537687.1"/>
    </source>
</evidence>
<dbReference type="InterPro" id="IPR018363">
    <property type="entry name" value="CD59_antigen_CS"/>
</dbReference>
<dbReference type="Gene3D" id="2.10.60.10">
    <property type="entry name" value="CD59"/>
    <property type="match status" value="1"/>
</dbReference>
<organism evidence="7 8">
    <name type="scientific">Pantherophis guttatus</name>
    <name type="common">Corn snake</name>
    <name type="synonym">Elaphe guttata</name>
    <dbReference type="NCBI Taxonomy" id="94885"/>
    <lineage>
        <taxon>Eukaryota</taxon>
        <taxon>Metazoa</taxon>
        <taxon>Chordata</taxon>
        <taxon>Craniata</taxon>
        <taxon>Vertebrata</taxon>
        <taxon>Euteleostomi</taxon>
        <taxon>Lepidosauria</taxon>
        <taxon>Squamata</taxon>
        <taxon>Bifurcata</taxon>
        <taxon>Unidentata</taxon>
        <taxon>Episquamata</taxon>
        <taxon>Toxicofera</taxon>
        <taxon>Serpentes</taxon>
        <taxon>Colubroidea</taxon>
        <taxon>Colubridae</taxon>
        <taxon>Colubrinae</taxon>
        <taxon>Pantherophis</taxon>
    </lineage>
</organism>
<evidence type="ECO:0000256" key="5">
    <source>
        <dbReference type="SAM" id="SignalP"/>
    </source>
</evidence>
<dbReference type="PANTHER" id="PTHR16983">
    <property type="entry name" value="UPAR/LY6 DOMAIN-CONTAINING PROTEIN"/>
    <property type="match status" value="1"/>
</dbReference>
<comment type="subcellular location">
    <subcellularLocation>
        <location evidence="1">Secreted</location>
    </subcellularLocation>
</comment>
<dbReference type="InterPro" id="IPR035076">
    <property type="entry name" value="Toxin/TOLIP"/>
</dbReference>
<dbReference type="PANTHER" id="PTHR16983:SF10">
    <property type="entry name" value="PROTEIN QUIVER"/>
    <property type="match status" value="1"/>
</dbReference>
<feature type="chain" id="PRO_5045633192" evidence="5">
    <location>
        <begin position="22"/>
        <end position="117"/>
    </location>
</feature>
<evidence type="ECO:0000256" key="2">
    <source>
        <dbReference type="ARBA" id="ARBA00022525"/>
    </source>
</evidence>
<evidence type="ECO:0000259" key="6">
    <source>
        <dbReference type="Pfam" id="PF00087"/>
    </source>
</evidence>
<evidence type="ECO:0000256" key="1">
    <source>
        <dbReference type="ARBA" id="ARBA00004613"/>
    </source>
</evidence>
<reference evidence="8" key="1">
    <citation type="submission" date="2025-08" db="UniProtKB">
        <authorList>
            <consortium name="RefSeq"/>
        </authorList>
    </citation>
    <scope>IDENTIFICATION</scope>
    <source>
        <tissue evidence="8">Blood</tissue>
    </source>
</reference>
<protein>
    <submittedName>
        <fullName evidence="8">Weak toxin CM-13b-like</fullName>
    </submittedName>
</protein>
<dbReference type="PROSITE" id="PS00983">
    <property type="entry name" value="LY6_UPAR"/>
    <property type="match status" value="1"/>
</dbReference>
<gene>
    <name evidence="8" type="primary">LOC132709048</name>
</gene>
<dbReference type="InterPro" id="IPR045860">
    <property type="entry name" value="Snake_toxin-like_sf"/>
</dbReference>
<evidence type="ECO:0000313" key="7">
    <source>
        <dbReference type="Proteomes" id="UP001652622"/>
    </source>
</evidence>
<evidence type="ECO:0000256" key="3">
    <source>
        <dbReference type="ARBA" id="ARBA00022729"/>
    </source>
</evidence>
<dbReference type="Pfam" id="PF00087">
    <property type="entry name" value="Toxin_TOLIP"/>
    <property type="match status" value="1"/>
</dbReference>
<name>A0ABM3YNL3_PANGU</name>
<keyword evidence="4" id="KW-1015">Disulfide bond</keyword>
<keyword evidence="7" id="KW-1185">Reference proteome</keyword>
<feature type="domain" description="Snake toxin/toxin-like" evidence="6">
    <location>
        <begin position="22"/>
        <end position="91"/>
    </location>
</feature>
<evidence type="ECO:0000256" key="4">
    <source>
        <dbReference type="ARBA" id="ARBA00023157"/>
    </source>
</evidence>